<dbReference type="InterPro" id="IPR036951">
    <property type="entry name" value="ArAA_hydroxylase_sf"/>
</dbReference>
<protein>
    <submittedName>
        <fullName evidence="8">Phenylalanine 4-hydroxylase</fullName>
    </submittedName>
</protein>
<dbReference type="SUPFAM" id="SSF56534">
    <property type="entry name" value="Aromatic aminoacid monoxygenases, catalytic and oligomerization domains"/>
    <property type="match status" value="1"/>
</dbReference>
<dbReference type="PRINTS" id="PR00372">
    <property type="entry name" value="FYWHYDRXLASE"/>
</dbReference>
<dbReference type="PANTHER" id="PTHR11473">
    <property type="entry name" value="AROMATIC AMINO ACID HYDROXYLASE"/>
    <property type="match status" value="1"/>
</dbReference>
<evidence type="ECO:0000256" key="5">
    <source>
        <dbReference type="ARBA" id="ARBA00023004"/>
    </source>
</evidence>
<accession>A0ABQ6YUD7</accession>
<evidence type="ECO:0000313" key="9">
    <source>
        <dbReference type="Proteomes" id="UP000798951"/>
    </source>
</evidence>
<organism evidence="8 9">
    <name type="scientific">Nocardia caishijiensis</name>
    <dbReference type="NCBI Taxonomy" id="184756"/>
    <lineage>
        <taxon>Bacteria</taxon>
        <taxon>Bacillati</taxon>
        <taxon>Actinomycetota</taxon>
        <taxon>Actinomycetes</taxon>
        <taxon>Mycobacteriales</taxon>
        <taxon>Nocardiaceae</taxon>
        <taxon>Nocardia</taxon>
    </lineage>
</organism>
<keyword evidence="6" id="KW-0503">Monooxygenase</keyword>
<proteinExistence type="inferred from homology"/>
<gene>
    <name evidence="8" type="ORF">FNL39_101858</name>
</gene>
<dbReference type="PANTHER" id="PTHR11473:SF24">
    <property type="entry name" value="PHENYLALANINE-4-HYDROXYLASE"/>
    <property type="match status" value="1"/>
</dbReference>
<evidence type="ECO:0000256" key="1">
    <source>
        <dbReference type="ARBA" id="ARBA00001954"/>
    </source>
</evidence>
<dbReference type="Pfam" id="PF00351">
    <property type="entry name" value="Biopterin_H"/>
    <property type="match status" value="1"/>
</dbReference>
<comment type="cofactor">
    <cofactor evidence="1">
        <name>Fe(2+)</name>
        <dbReference type="ChEBI" id="CHEBI:29033"/>
    </cofactor>
</comment>
<keyword evidence="9" id="KW-1185">Reference proteome</keyword>
<feature type="domain" description="Biopterin-dependent aromatic amino acid hydroxylase family profile" evidence="7">
    <location>
        <begin position="1"/>
        <end position="232"/>
    </location>
</feature>
<dbReference type="RefSeq" id="WP_159372839.1">
    <property type="nucleotide sequence ID" value="NZ_VMSD01000001.1"/>
</dbReference>
<sequence>MSIEGGHDAYSVAQDQFWGSVHSKLADLHEKYACERYNSAASLVDLPNTRVPRLNEVSNTLTRLTGFELTAAEAATSGRDFFCAFADGIFHASTGLRPADSPDYTSEPDLVHDLIGHAAILGDPLIAQLYRSFGKAASRTESDTEFTRIASLFWFTMETGLIIENGGVRAYGAAVLSSATEMRSFDNAEHRTFDVADILSQQINDKTCQSFYYVAESFEHIETEVRSCLDRF</sequence>
<dbReference type="PROSITE" id="PS51410">
    <property type="entry name" value="BH4_AAA_HYDROXYL_2"/>
    <property type="match status" value="1"/>
</dbReference>
<comment type="caution">
    <text evidence="8">The sequence shown here is derived from an EMBL/GenBank/DDBJ whole genome shotgun (WGS) entry which is preliminary data.</text>
</comment>
<keyword evidence="3" id="KW-0479">Metal-binding</keyword>
<evidence type="ECO:0000259" key="7">
    <source>
        <dbReference type="PROSITE" id="PS51410"/>
    </source>
</evidence>
<evidence type="ECO:0000256" key="6">
    <source>
        <dbReference type="ARBA" id="ARBA00023033"/>
    </source>
</evidence>
<dbReference type="Gene3D" id="1.10.800.10">
    <property type="entry name" value="Aromatic amino acid hydroxylase"/>
    <property type="match status" value="1"/>
</dbReference>
<dbReference type="InterPro" id="IPR036329">
    <property type="entry name" value="Aro-AA_hydroxylase_C_sf"/>
</dbReference>
<evidence type="ECO:0000256" key="4">
    <source>
        <dbReference type="ARBA" id="ARBA00023002"/>
    </source>
</evidence>
<dbReference type="EMBL" id="VMSD01000001">
    <property type="protein sequence ID" value="KAF0849419.1"/>
    <property type="molecule type" value="Genomic_DNA"/>
</dbReference>
<evidence type="ECO:0000256" key="3">
    <source>
        <dbReference type="ARBA" id="ARBA00022723"/>
    </source>
</evidence>
<dbReference type="Proteomes" id="UP000798951">
    <property type="component" value="Unassembled WGS sequence"/>
</dbReference>
<keyword evidence="4" id="KW-0560">Oxidoreductase</keyword>
<comment type="similarity">
    <text evidence="2">Belongs to the biopterin-dependent aromatic amino acid hydroxylase family.</text>
</comment>
<evidence type="ECO:0000256" key="2">
    <source>
        <dbReference type="ARBA" id="ARBA00009712"/>
    </source>
</evidence>
<dbReference type="InterPro" id="IPR019774">
    <property type="entry name" value="Aromatic-AA_hydroxylase_C"/>
</dbReference>
<keyword evidence="5" id="KW-0408">Iron</keyword>
<reference evidence="8 9" key="1">
    <citation type="submission" date="2019-07" db="EMBL/GenBank/DDBJ databases">
        <title>Genomic Encyclopedia of Type Strains, Phase IV (KMG-IV): sequencing the most valuable type-strain genomes for metagenomic binning, comparative biology and taxonomic classification.</title>
        <authorList>
            <person name="Goeker M."/>
        </authorList>
    </citation>
    <scope>NUCLEOTIDE SEQUENCE [LARGE SCALE GENOMIC DNA]</scope>
    <source>
        <strain evidence="8 9">DSM 44831</strain>
    </source>
</reference>
<dbReference type="InterPro" id="IPR001273">
    <property type="entry name" value="ArAA_hydroxylase"/>
</dbReference>
<name>A0ABQ6YUD7_9NOCA</name>
<evidence type="ECO:0000313" key="8">
    <source>
        <dbReference type="EMBL" id="KAF0849419.1"/>
    </source>
</evidence>